<dbReference type="Pfam" id="PF00928">
    <property type="entry name" value="Adap_comp_sub"/>
    <property type="match status" value="1"/>
</dbReference>
<keyword evidence="9 10" id="KW-0968">Cytoplasmic vesicle</keyword>
<evidence type="ECO:0000313" key="15">
    <source>
        <dbReference type="Proteomes" id="UP000218231"/>
    </source>
</evidence>
<dbReference type="PROSITE" id="PS51072">
    <property type="entry name" value="MHD"/>
    <property type="match status" value="1"/>
</dbReference>
<evidence type="ECO:0000256" key="3">
    <source>
        <dbReference type="ARBA" id="ARBA00022448"/>
    </source>
</evidence>
<feature type="region of interest" description="Disordered" evidence="12">
    <location>
        <begin position="177"/>
        <end position="196"/>
    </location>
</feature>
<dbReference type="InterPro" id="IPR027059">
    <property type="entry name" value="Coatomer_dsu"/>
</dbReference>
<name>A0A2A2J9W9_9BILA</name>
<sequence>MVLIAASIFSKSGKALIARQFVTDMTRARLEGLLDAYPKLIGNDKSAAQRQHTFVETDSVRYVYHPLDNIYVVLITTKNSNILEDLETLRLFSRVIPEYCRSNEEKEILAHDFELIFAFDEIVTLGYRESVNLAQVRTFTEMDSHEERVFLQIKEAQEKAAKAAMAEKAKEFKRMQKEALSRGLKPGAGSSFSSASAISSQSTPLTAVSDLPASKPAAASASRPSGGGKALKLGAKTKDEDAFLNQLRQQGQAIAPVEKTSNADRSSAAPLIPSAAAVKREAVHVRTEEKITASVSRDGGLQNAEVFGTVTLCVASPEFNTVAMKMNNARAQSGAQLQVHPNLDKKEWQATGLLRLKSANKPFPASSDVGVLKWRLILQAEDELPLTLNVWPEESADGCQVNIEYTLQDKSFSLENVQIHVPLPPATAPVVSECEGSYEYLKPRNQLLWTLPSIDSSNDSGTLEFSVPNGHKDHFFPVNVTFYSEKLMVPITVEHIETMDGSSTDVVHSTETRLVTDKYEIV</sequence>
<organism evidence="14 15">
    <name type="scientific">Diploscapter pachys</name>
    <dbReference type="NCBI Taxonomy" id="2018661"/>
    <lineage>
        <taxon>Eukaryota</taxon>
        <taxon>Metazoa</taxon>
        <taxon>Ecdysozoa</taxon>
        <taxon>Nematoda</taxon>
        <taxon>Chromadorea</taxon>
        <taxon>Rhabditida</taxon>
        <taxon>Rhabditina</taxon>
        <taxon>Rhabditomorpha</taxon>
        <taxon>Rhabditoidea</taxon>
        <taxon>Rhabditidae</taxon>
        <taxon>Diploscapter</taxon>
    </lineage>
</organism>
<evidence type="ECO:0000313" key="14">
    <source>
        <dbReference type="EMBL" id="PAV58556.1"/>
    </source>
</evidence>
<dbReference type="PANTHER" id="PTHR10121:SF0">
    <property type="entry name" value="COATOMER SUBUNIT DELTA"/>
    <property type="match status" value="1"/>
</dbReference>
<feature type="compositionally biased region" description="Low complexity" evidence="12">
    <location>
        <begin position="212"/>
        <end position="232"/>
    </location>
</feature>
<dbReference type="Pfam" id="PF01217">
    <property type="entry name" value="Clat_adaptor_s"/>
    <property type="match status" value="1"/>
</dbReference>
<dbReference type="InterPro" id="IPR022775">
    <property type="entry name" value="AP_mu_sigma_su"/>
</dbReference>
<dbReference type="GO" id="GO:0030126">
    <property type="term" value="C:COPI vesicle coat"/>
    <property type="evidence" value="ECO:0007669"/>
    <property type="project" value="UniProtKB-UniRule"/>
</dbReference>
<dbReference type="CDD" id="cd14830">
    <property type="entry name" value="Delta_COP_N"/>
    <property type="match status" value="1"/>
</dbReference>
<feature type="domain" description="MHD" evidence="13">
    <location>
        <begin position="280"/>
        <end position="522"/>
    </location>
</feature>
<evidence type="ECO:0000256" key="10">
    <source>
        <dbReference type="RuleBase" id="RU364018"/>
    </source>
</evidence>
<keyword evidence="5 10" id="KW-0931">ER-Golgi transport</keyword>
<dbReference type="EMBL" id="LIAE01010573">
    <property type="protein sequence ID" value="PAV58556.1"/>
    <property type="molecule type" value="Genomic_DNA"/>
</dbReference>
<comment type="subunit">
    <text evidence="2 10">Oligomeric complex that consists of at least the alpha, beta, beta', gamma, delta, epsilon and zeta subunits.</text>
</comment>
<dbReference type="GO" id="GO:0006888">
    <property type="term" value="P:endoplasmic reticulum to Golgi vesicle-mediated transport"/>
    <property type="evidence" value="ECO:0007669"/>
    <property type="project" value="TreeGrafter"/>
</dbReference>
<protein>
    <recommendedName>
        <fullName evidence="10">Coatomer subunit delta</fullName>
    </recommendedName>
</protein>
<evidence type="ECO:0000256" key="6">
    <source>
        <dbReference type="ARBA" id="ARBA00022927"/>
    </source>
</evidence>
<dbReference type="SUPFAM" id="SSF64356">
    <property type="entry name" value="SNARE-like"/>
    <property type="match status" value="1"/>
</dbReference>
<proteinExistence type="inferred from homology"/>
<dbReference type="InterPro" id="IPR028565">
    <property type="entry name" value="MHD"/>
</dbReference>
<dbReference type="SUPFAM" id="SSF49447">
    <property type="entry name" value="Second domain of Mu2 adaptin subunit (ap50) of ap2 adaptor"/>
    <property type="match status" value="1"/>
</dbReference>
<evidence type="ECO:0000256" key="12">
    <source>
        <dbReference type="SAM" id="MobiDB-lite"/>
    </source>
</evidence>
<dbReference type="PANTHER" id="PTHR10121">
    <property type="entry name" value="COATOMER SUBUNIT DELTA"/>
    <property type="match status" value="1"/>
</dbReference>
<dbReference type="InterPro" id="IPR011012">
    <property type="entry name" value="Longin-like_dom_sf"/>
</dbReference>
<gene>
    <name evidence="14" type="ORF">WR25_24358</name>
</gene>
<evidence type="ECO:0000256" key="11">
    <source>
        <dbReference type="RuleBase" id="RU366052"/>
    </source>
</evidence>
<comment type="subcellular location">
    <subcellularLocation>
        <location evidence="10 11">Cytoplasm</location>
    </subcellularLocation>
    <subcellularLocation>
        <location evidence="10 11">Cytoplasmic vesicle</location>
        <location evidence="10 11">COPI-coated vesicle membrane</location>
        <topology evidence="10 11">Peripheral membrane protein</topology>
        <orientation evidence="10 11">Cytoplasmic side</orientation>
    </subcellularLocation>
    <subcellularLocation>
        <location evidence="10 11">Golgi apparatus membrane</location>
        <topology evidence="10 11">Peripheral membrane protein</topology>
        <orientation evidence="10 11">Cytoplasmic side</orientation>
    </subcellularLocation>
</comment>
<evidence type="ECO:0000256" key="4">
    <source>
        <dbReference type="ARBA" id="ARBA00022490"/>
    </source>
</evidence>
<dbReference type="AlphaFoldDB" id="A0A2A2J9W9"/>
<keyword evidence="15" id="KW-1185">Reference proteome</keyword>
<dbReference type="Gene3D" id="2.60.40.1170">
    <property type="entry name" value="Mu homology domain, subdomain B"/>
    <property type="match status" value="2"/>
</dbReference>
<evidence type="ECO:0000259" key="13">
    <source>
        <dbReference type="PROSITE" id="PS51072"/>
    </source>
</evidence>
<dbReference type="FunFam" id="3.30.450.60:FF:000003">
    <property type="entry name" value="Coatomer subunit delta"/>
    <property type="match status" value="1"/>
</dbReference>
<comment type="similarity">
    <text evidence="1 10">Belongs to the adaptor complexes medium subunit family. Delta-COP subfamily.</text>
</comment>
<keyword evidence="8 10" id="KW-0472">Membrane</keyword>
<evidence type="ECO:0000256" key="2">
    <source>
        <dbReference type="ARBA" id="ARBA00011775"/>
    </source>
</evidence>
<keyword evidence="6 10" id="KW-0653">Protein transport</keyword>
<accession>A0A2A2J9W9</accession>
<reference evidence="14 15" key="1">
    <citation type="journal article" date="2017" name="Curr. Biol.">
        <title>Genome architecture and evolution of a unichromosomal asexual nematode.</title>
        <authorList>
            <person name="Fradin H."/>
            <person name="Zegar C."/>
            <person name="Gutwein M."/>
            <person name="Lucas J."/>
            <person name="Kovtun M."/>
            <person name="Corcoran D."/>
            <person name="Baugh L.R."/>
            <person name="Kiontke K."/>
            <person name="Gunsalus K."/>
            <person name="Fitch D.H."/>
            <person name="Piano F."/>
        </authorList>
    </citation>
    <scope>NUCLEOTIDE SEQUENCE [LARGE SCALE GENOMIC DNA]</scope>
    <source>
        <strain evidence="14">PF1309</strain>
    </source>
</reference>
<evidence type="ECO:0000256" key="1">
    <source>
        <dbReference type="ARBA" id="ARBA00010516"/>
    </source>
</evidence>
<evidence type="ECO:0000256" key="9">
    <source>
        <dbReference type="ARBA" id="ARBA00023329"/>
    </source>
</evidence>
<dbReference type="GO" id="GO:0051645">
    <property type="term" value="P:Golgi localization"/>
    <property type="evidence" value="ECO:0007669"/>
    <property type="project" value="TreeGrafter"/>
</dbReference>
<dbReference type="OrthoDB" id="10266042at2759"/>
<keyword evidence="4 10" id="KW-0963">Cytoplasm</keyword>
<evidence type="ECO:0000256" key="7">
    <source>
        <dbReference type="ARBA" id="ARBA00023034"/>
    </source>
</evidence>
<comment type="function">
    <text evidence="10">The coatomer is a cytosolic protein complex that binds to dilysine motifs and reversibly associates with Golgi non-clathrin-coated vesicles, which further mediate biosynthetic protein transport from the ER, via the Golgi up to the trans Golgi network. Coatomer complex is required for budding from Golgi membranes, and is essential for the retrograde Golgi-to-ER transport of dilysine-tagged proteins.</text>
</comment>
<comment type="caution">
    <text evidence="14">The sequence shown here is derived from an EMBL/GenBank/DDBJ whole genome shotgun (WGS) entry which is preliminary data.</text>
</comment>
<evidence type="ECO:0000256" key="5">
    <source>
        <dbReference type="ARBA" id="ARBA00022892"/>
    </source>
</evidence>
<dbReference type="Gene3D" id="3.30.450.60">
    <property type="match status" value="1"/>
</dbReference>
<keyword evidence="7 10" id="KW-0333">Golgi apparatus</keyword>
<dbReference type="GO" id="GO:0000139">
    <property type="term" value="C:Golgi membrane"/>
    <property type="evidence" value="ECO:0007669"/>
    <property type="project" value="UniProtKB-SubCell"/>
</dbReference>
<feature type="region of interest" description="Disordered" evidence="12">
    <location>
        <begin position="207"/>
        <end position="232"/>
    </location>
</feature>
<dbReference type="Proteomes" id="UP000218231">
    <property type="component" value="Unassembled WGS sequence"/>
</dbReference>
<dbReference type="GO" id="GO:0006890">
    <property type="term" value="P:retrograde vesicle-mediated transport, Golgi to endoplasmic reticulum"/>
    <property type="evidence" value="ECO:0007669"/>
    <property type="project" value="UniProtKB-UniRule"/>
</dbReference>
<dbReference type="InterPro" id="IPR036168">
    <property type="entry name" value="AP2_Mu_C_sf"/>
</dbReference>
<dbReference type="GO" id="GO:0015031">
    <property type="term" value="P:protein transport"/>
    <property type="evidence" value="ECO:0007669"/>
    <property type="project" value="UniProtKB-KW"/>
</dbReference>
<dbReference type="CDD" id="cd09254">
    <property type="entry name" value="AP_delta-COPI_MHD"/>
    <property type="match status" value="1"/>
</dbReference>
<dbReference type="STRING" id="2018661.A0A2A2J9W9"/>
<evidence type="ECO:0000256" key="8">
    <source>
        <dbReference type="ARBA" id="ARBA00023136"/>
    </source>
</evidence>
<keyword evidence="3 10" id="KW-0813">Transport</keyword>
<dbReference type="FunFam" id="2.60.40.1170:FF:000007">
    <property type="entry name" value="Coatomer subunit delta"/>
    <property type="match status" value="1"/>
</dbReference>